<comment type="similarity">
    <text evidence="1 7">Belongs to the sigma-70 factor family.</text>
</comment>
<dbReference type="Gene3D" id="1.10.10.10">
    <property type="entry name" value="Winged helix-like DNA-binding domain superfamily/Winged helix DNA-binding domain"/>
    <property type="match status" value="1"/>
</dbReference>
<dbReference type="NCBIfam" id="TIGR02937">
    <property type="entry name" value="sigma70-ECF"/>
    <property type="match status" value="1"/>
</dbReference>
<dbReference type="OrthoDB" id="9809557at2"/>
<feature type="domain" description="HTH cro/C1-type" evidence="8">
    <location>
        <begin position="174"/>
        <end position="195"/>
    </location>
</feature>
<evidence type="ECO:0000256" key="7">
    <source>
        <dbReference type="RuleBase" id="RU362124"/>
    </source>
</evidence>
<dbReference type="InterPro" id="IPR036388">
    <property type="entry name" value="WH-like_DNA-bd_sf"/>
</dbReference>
<keyword evidence="3 7" id="KW-0805">Transcription regulation</keyword>
<dbReference type="Pfam" id="PF04545">
    <property type="entry name" value="Sigma70_r4"/>
    <property type="match status" value="1"/>
</dbReference>
<dbReference type="AlphaFoldDB" id="A0A412IVI8"/>
<evidence type="ECO:0000256" key="2">
    <source>
        <dbReference type="ARBA" id="ARBA00022969"/>
    </source>
</evidence>
<dbReference type="PRINTS" id="PR00046">
    <property type="entry name" value="SIGMA70FCT"/>
</dbReference>
<dbReference type="Pfam" id="PF04542">
    <property type="entry name" value="Sigma70_r2"/>
    <property type="match status" value="1"/>
</dbReference>
<organism evidence="9 10">
    <name type="scientific">Coprococcus eutactus</name>
    <dbReference type="NCBI Taxonomy" id="33043"/>
    <lineage>
        <taxon>Bacteria</taxon>
        <taxon>Bacillati</taxon>
        <taxon>Bacillota</taxon>
        <taxon>Clostridia</taxon>
        <taxon>Lachnospirales</taxon>
        <taxon>Lachnospiraceae</taxon>
        <taxon>Coprococcus</taxon>
    </lineage>
</organism>
<proteinExistence type="inferred from homology"/>
<keyword evidence="2" id="KW-0749">Sporulation</keyword>
<sequence length="207" mass="23575">MEAFKNPLTPDKEKEYINRCISGDNEARRVLIEYNLRLVAHIVKKYSSSVRDPEDLLSIGTIGLIKAIDSYKPEKGCKLAGYAAKCIENELLMNLRQEKKKSREVSMYEPIGTDKEGNEIVIMDILSTSESCPLEKLITEDHLNHLPSCMNQILTPREYRIIQMRYGILGEAPLTQKETAKILGISRSYVSRIEKRALSKLRGCLDK</sequence>
<dbReference type="PANTHER" id="PTHR30376:SF3">
    <property type="entry name" value="RNA POLYMERASE SIGMA FACTOR RPOH"/>
    <property type="match status" value="1"/>
</dbReference>
<keyword evidence="5 7" id="KW-0238">DNA-binding</keyword>
<evidence type="ECO:0000259" key="8">
    <source>
        <dbReference type="PROSITE" id="PS50943"/>
    </source>
</evidence>
<dbReference type="NCBIfam" id="NF004471">
    <property type="entry name" value="PRK05803.1"/>
    <property type="match status" value="1"/>
</dbReference>
<dbReference type="SUPFAM" id="SSF88659">
    <property type="entry name" value="Sigma3 and sigma4 domains of RNA polymerase sigma factors"/>
    <property type="match status" value="1"/>
</dbReference>
<evidence type="ECO:0000313" key="9">
    <source>
        <dbReference type="EMBL" id="RGS44053.1"/>
    </source>
</evidence>
<accession>A0A412IVI8</accession>
<evidence type="ECO:0000256" key="6">
    <source>
        <dbReference type="ARBA" id="ARBA00023163"/>
    </source>
</evidence>
<dbReference type="InterPro" id="IPR050813">
    <property type="entry name" value="Sigma-70_Factor"/>
</dbReference>
<dbReference type="InterPro" id="IPR013324">
    <property type="entry name" value="RNA_pol_sigma_r3/r4-like"/>
</dbReference>
<dbReference type="CDD" id="cd06171">
    <property type="entry name" value="Sigma70_r4"/>
    <property type="match status" value="1"/>
</dbReference>
<dbReference type="InterPro" id="IPR014284">
    <property type="entry name" value="RNA_pol_sigma-70_dom"/>
</dbReference>
<keyword evidence="6 7" id="KW-0804">Transcription</keyword>
<dbReference type="InterPro" id="IPR007630">
    <property type="entry name" value="RNA_pol_sigma70_r4"/>
</dbReference>
<reference evidence="9 10" key="1">
    <citation type="submission" date="2018-08" db="EMBL/GenBank/DDBJ databases">
        <title>A genome reference for cultivated species of the human gut microbiota.</title>
        <authorList>
            <person name="Zou Y."/>
            <person name="Xue W."/>
            <person name="Luo G."/>
        </authorList>
    </citation>
    <scope>NUCLEOTIDE SEQUENCE [LARGE SCALE GENOMIC DNA]</scope>
    <source>
        <strain evidence="9 10">AF22-21</strain>
    </source>
</reference>
<dbReference type="GO" id="GO:0003677">
    <property type="term" value="F:DNA binding"/>
    <property type="evidence" value="ECO:0007669"/>
    <property type="project" value="UniProtKB-KW"/>
</dbReference>
<evidence type="ECO:0000256" key="4">
    <source>
        <dbReference type="ARBA" id="ARBA00023082"/>
    </source>
</evidence>
<evidence type="ECO:0000256" key="5">
    <source>
        <dbReference type="ARBA" id="ARBA00023125"/>
    </source>
</evidence>
<dbReference type="InterPro" id="IPR007627">
    <property type="entry name" value="RNA_pol_sigma70_r2"/>
</dbReference>
<dbReference type="PANTHER" id="PTHR30376">
    <property type="entry name" value="SIGMA FACTOR RPOH HEAT SHOCK RELATED"/>
    <property type="match status" value="1"/>
</dbReference>
<dbReference type="PIRSF" id="PIRSF000770">
    <property type="entry name" value="RNA_pol_sigma-SigE/K"/>
    <property type="match status" value="1"/>
</dbReference>
<dbReference type="Gene3D" id="1.20.120.1810">
    <property type="match status" value="1"/>
</dbReference>
<dbReference type="PROSITE" id="PS00716">
    <property type="entry name" value="SIGMA70_2"/>
    <property type="match status" value="1"/>
</dbReference>
<dbReference type="PROSITE" id="PS00715">
    <property type="entry name" value="SIGMA70_1"/>
    <property type="match status" value="1"/>
</dbReference>
<gene>
    <name evidence="9" type="ORF">DWX94_01250</name>
</gene>
<dbReference type="PROSITE" id="PS50943">
    <property type="entry name" value="HTH_CROC1"/>
    <property type="match status" value="1"/>
</dbReference>
<evidence type="ECO:0000256" key="1">
    <source>
        <dbReference type="ARBA" id="ARBA00007788"/>
    </source>
</evidence>
<comment type="function">
    <text evidence="7">Sigma factors are initiation factors that promote the attachment of RNA polymerase to specific initiation sites and are then released.</text>
</comment>
<dbReference type="InterPro" id="IPR001387">
    <property type="entry name" value="Cro/C1-type_HTH"/>
</dbReference>
<dbReference type="Proteomes" id="UP000283295">
    <property type="component" value="Unassembled WGS sequence"/>
</dbReference>
<protein>
    <recommendedName>
        <fullName evidence="7">RNA polymerase sigma factor</fullName>
    </recommendedName>
</protein>
<dbReference type="EMBL" id="QRVK01000002">
    <property type="protein sequence ID" value="RGS44053.1"/>
    <property type="molecule type" value="Genomic_DNA"/>
</dbReference>
<dbReference type="GO" id="GO:0030435">
    <property type="term" value="P:sporulation resulting in formation of a cellular spore"/>
    <property type="evidence" value="ECO:0007669"/>
    <property type="project" value="UniProtKB-KW"/>
</dbReference>
<keyword evidence="4 7" id="KW-0731">Sigma factor</keyword>
<name>A0A412IVI8_9FIRM</name>
<evidence type="ECO:0000256" key="3">
    <source>
        <dbReference type="ARBA" id="ARBA00023015"/>
    </source>
</evidence>
<comment type="caution">
    <text evidence="9">The sequence shown here is derived from an EMBL/GenBank/DDBJ whole genome shotgun (WGS) entry which is preliminary data.</text>
</comment>
<dbReference type="GO" id="GO:0016987">
    <property type="term" value="F:sigma factor activity"/>
    <property type="evidence" value="ECO:0007669"/>
    <property type="project" value="UniProtKB-KW"/>
</dbReference>
<dbReference type="InterPro" id="IPR013325">
    <property type="entry name" value="RNA_pol_sigma_r2"/>
</dbReference>
<dbReference type="InterPro" id="IPR000943">
    <property type="entry name" value="RNA_pol_sigma70"/>
</dbReference>
<evidence type="ECO:0000313" key="10">
    <source>
        <dbReference type="Proteomes" id="UP000283295"/>
    </source>
</evidence>
<dbReference type="GO" id="GO:0006352">
    <property type="term" value="P:DNA-templated transcription initiation"/>
    <property type="evidence" value="ECO:0007669"/>
    <property type="project" value="InterPro"/>
</dbReference>
<dbReference type="SUPFAM" id="SSF88946">
    <property type="entry name" value="Sigma2 domain of RNA polymerase sigma factors"/>
    <property type="match status" value="1"/>
</dbReference>